<dbReference type="GO" id="GO:0009236">
    <property type="term" value="P:cobalamin biosynthetic process"/>
    <property type="evidence" value="ECO:0007669"/>
    <property type="project" value="InterPro"/>
</dbReference>
<sequence>MTKPLLMATGMRPIRVVALTPAGVRLARRLCQTLEGTECWLPASWATAGEHTFDRLTDVFAEAFTNDRDLVCIMAAGIVVRQVAPLLQGKDRDPAVVVLDQEGRFAVSLLSGHLGGANELACRVAATLGGTPVITTATDIQGLPALDLLAAQAGLIIENPTGVKEVSMALLAGKPVRLVDPEDRLATVLAGYPHLFHREAALEAALAGSPQPTVYVGCRERSWPTGWLRLRPRSLIAGVGCHRGTPSLEILDHIQEVFRQAGLSLLSLKALATIAAKKDEPGLKEAARRLEVELLWYTAEELEHVPVPHPSAQVTRHVGAKSVSEAAALKAGQGELLIPKHKSANVTVAVARAIWPS</sequence>
<dbReference type="AlphaFoldDB" id="F2NFE4"/>
<keyword evidence="5" id="KW-1185">Reference proteome</keyword>
<accession>F2NFE4</accession>
<dbReference type="InterPro" id="IPR002750">
    <property type="entry name" value="CobE/GbiG_C"/>
</dbReference>
<dbReference type="InterPro" id="IPR021744">
    <property type="entry name" value="CbiG_N"/>
</dbReference>
<feature type="domain" description="Cobalamin biosynthesis central region" evidence="3">
    <location>
        <begin position="144"/>
        <end position="232"/>
    </location>
</feature>
<reference evidence="5" key="2">
    <citation type="submission" date="2011-03" db="EMBL/GenBank/DDBJ databases">
        <title>The complete genome of Desulfobacca acetoxidans DSM 11109.</title>
        <authorList>
            <consortium name="US DOE Joint Genome Institute (JGI-PGF)"/>
            <person name="Lucas S."/>
            <person name="Copeland A."/>
            <person name="Lapidus A."/>
            <person name="Bruce D."/>
            <person name="Goodwin L."/>
            <person name="Pitluck S."/>
            <person name="Peters L."/>
            <person name="Kyrpides N."/>
            <person name="Mavromatis K."/>
            <person name="Ivanova N."/>
            <person name="Ovchinnikova G."/>
            <person name="Teshima H."/>
            <person name="Detter J.C."/>
            <person name="Han C."/>
            <person name="Land M."/>
            <person name="Hauser L."/>
            <person name="Markowitz V."/>
            <person name="Cheng J.-F."/>
            <person name="Hugenholtz P."/>
            <person name="Woyke T."/>
            <person name="Wu D."/>
            <person name="Spring S."/>
            <person name="Schueler E."/>
            <person name="Brambilla E."/>
            <person name="Klenk H.-P."/>
            <person name="Eisen J.A."/>
        </authorList>
    </citation>
    <scope>NUCLEOTIDE SEQUENCE [LARGE SCALE GENOMIC DNA]</scope>
    <source>
        <strain evidence="5">ATCC 700848 / DSM 11109 / ASRB2</strain>
    </source>
</reference>
<evidence type="ECO:0000313" key="5">
    <source>
        <dbReference type="Proteomes" id="UP000000483"/>
    </source>
</evidence>
<dbReference type="SUPFAM" id="SSF159664">
    <property type="entry name" value="CobE/GbiG C-terminal domain-like"/>
    <property type="match status" value="1"/>
</dbReference>
<dbReference type="Pfam" id="PF11761">
    <property type="entry name" value="CbiG_mid"/>
    <property type="match status" value="1"/>
</dbReference>
<dbReference type="Proteomes" id="UP000000483">
    <property type="component" value="Chromosome"/>
</dbReference>
<protein>
    <submittedName>
        <fullName evidence="4">Cobalamin (Vitamin B12) biosynthesis CbiG protein</fullName>
    </submittedName>
</protein>
<name>F2NFE4_DESAR</name>
<feature type="domain" description="Cobalamin synthesis G N-terminal" evidence="2">
    <location>
        <begin position="59"/>
        <end position="139"/>
    </location>
</feature>
<dbReference type="STRING" id="880072.Desac_2236"/>
<dbReference type="EMBL" id="CP002629">
    <property type="protein sequence ID" value="AEB10063.1"/>
    <property type="molecule type" value="Genomic_DNA"/>
</dbReference>
<dbReference type="RefSeq" id="WP_013707172.1">
    <property type="nucleotide sequence ID" value="NC_015388.1"/>
</dbReference>
<organism evidence="4 5">
    <name type="scientific">Desulfobacca acetoxidans (strain ATCC 700848 / DSM 11109 / ASRB2)</name>
    <dbReference type="NCBI Taxonomy" id="880072"/>
    <lineage>
        <taxon>Bacteria</taxon>
        <taxon>Pseudomonadati</taxon>
        <taxon>Thermodesulfobacteriota</taxon>
        <taxon>Desulfobaccia</taxon>
        <taxon>Desulfobaccales</taxon>
        <taxon>Desulfobaccaceae</taxon>
        <taxon>Desulfobacca</taxon>
    </lineage>
</organism>
<dbReference type="PANTHER" id="PTHR37477">
    <property type="entry name" value="COBALT-PRECORRIN-5A HYDROLASE"/>
    <property type="match status" value="1"/>
</dbReference>
<evidence type="ECO:0000259" key="3">
    <source>
        <dbReference type="Pfam" id="PF11761"/>
    </source>
</evidence>
<gene>
    <name evidence="4" type="ordered locus">Desac_2236</name>
</gene>
<dbReference type="Pfam" id="PF01890">
    <property type="entry name" value="CbiG_C"/>
    <property type="match status" value="1"/>
</dbReference>
<dbReference type="OrthoDB" id="9781023at2"/>
<dbReference type="Pfam" id="PF11760">
    <property type="entry name" value="CbiG_N"/>
    <property type="match status" value="1"/>
</dbReference>
<dbReference type="Gene3D" id="3.40.50.11220">
    <property type="match status" value="1"/>
</dbReference>
<dbReference type="Gene3D" id="3.30.420.180">
    <property type="entry name" value="CobE/GbiG C-terminal domain"/>
    <property type="match status" value="1"/>
</dbReference>
<dbReference type="InterPro" id="IPR021745">
    <property type="entry name" value="CbiG_mid"/>
</dbReference>
<proteinExistence type="predicted"/>
<feature type="domain" description="CobE/GbiG C-terminal" evidence="1">
    <location>
        <begin position="235"/>
        <end position="351"/>
    </location>
</feature>
<dbReference type="PANTHER" id="PTHR37477:SF1">
    <property type="entry name" value="COBALT-PRECORRIN-5A HYDROLASE"/>
    <property type="match status" value="1"/>
</dbReference>
<dbReference type="InterPro" id="IPR052553">
    <property type="entry name" value="CbiG_hydrolase"/>
</dbReference>
<evidence type="ECO:0000259" key="1">
    <source>
        <dbReference type="Pfam" id="PF01890"/>
    </source>
</evidence>
<reference evidence="4 5" key="1">
    <citation type="journal article" date="2011" name="Stand. Genomic Sci.">
        <title>Complete genome sequence of the acetate-degrading sulfate reducer Desulfobacca acetoxidans type strain (ASRB2).</title>
        <authorList>
            <person name="Goker M."/>
            <person name="Teshima H."/>
            <person name="Lapidus A."/>
            <person name="Nolan M."/>
            <person name="Lucas S."/>
            <person name="Hammon N."/>
            <person name="Deshpande S."/>
            <person name="Cheng J.F."/>
            <person name="Tapia R."/>
            <person name="Han C."/>
            <person name="Goodwin L."/>
            <person name="Pitluck S."/>
            <person name="Huntemann M."/>
            <person name="Liolios K."/>
            <person name="Ivanova N."/>
            <person name="Pagani I."/>
            <person name="Mavromatis K."/>
            <person name="Ovchinikova G."/>
            <person name="Pati A."/>
            <person name="Chen A."/>
            <person name="Palaniappan K."/>
            <person name="Land M."/>
            <person name="Hauser L."/>
            <person name="Brambilla E.M."/>
            <person name="Rohde M."/>
            <person name="Spring S."/>
            <person name="Detter J.C."/>
            <person name="Woyke T."/>
            <person name="Bristow J."/>
            <person name="Eisen J.A."/>
            <person name="Markowitz V."/>
            <person name="Hugenholtz P."/>
            <person name="Kyrpides N.C."/>
            <person name="Klenk H.P."/>
        </authorList>
    </citation>
    <scope>NUCLEOTIDE SEQUENCE [LARGE SCALE GENOMIC DNA]</scope>
    <source>
        <strain evidence="5">ATCC 700848 / DSM 11109 / ASRB2</strain>
    </source>
</reference>
<dbReference type="InterPro" id="IPR036518">
    <property type="entry name" value="CobE/GbiG_C_sf"/>
</dbReference>
<dbReference type="InterPro" id="IPR038029">
    <property type="entry name" value="GbiG_N_sf"/>
</dbReference>
<dbReference type="SUPFAM" id="SSF159672">
    <property type="entry name" value="CbiG N-terminal domain-like"/>
    <property type="match status" value="1"/>
</dbReference>
<dbReference type="eggNOG" id="COG2073">
    <property type="taxonomic scope" value="Bacteria"/>
</dbReference>
<dbReference type="KEGG" id="dao:Desac_2236"/>
<evidence type="ECO:0000313" key="4">
    <source>
        <dbReference type="EMBL" id="AEB10063.1"/>
    </source>
</evidence>
<evidence type="ECO:0000259" key="2">
    <source>
        <dbReference type="Pfam" id="PF11760"/>
    </source>
</evidence>
<dbReference type="HOGENOM" id="CLU_028397_0_0_7"/>